<sequence>MQFAAVLALAASASAMVVQRQNETVATVEVYNFSTCDVDSVESFDFVTDSDCINFDIGYGSASFKSATDSNEYLLAVFTEKDCAGTVKVTGPTGCADNTSGEAIWSAGLVKNPAAKRA</sequence>
<dbReference type="EMBL" id="JAKJXP020000118">
    <property type="protein sequence ID" value="KAK7744687.1"/>
    <property type="molecule type" value="Genomic_DNA"/>
</dbReference>
<comment type="caution">
    <text evidence="2">The sequence shown here is derived from an EMBL/GenBank/DDBJ whole genome shotgun (WGS) entry which is preliminary data.</text>
</comment>
<dbReference type="Proteomes" id="UP001320420">
    <property type="component" value="Unassembled WGS sequence"/>
</dbReference>
<feature type="signal peptide" evidence="1">
    <location>
        <begin position="1"/>
        <end position="15"/>
    </location>
</feature>
<protein>
    <submittedName>
        <fullName evidence="2">Uncharacterized protein</fullName>
    </submittedName>
</protein>
<dbReference type="AlphaFoldDB" id="A0AAN9UDN4"/>
<name>A0AAN9UDN4_9PEZI</name>
<gene>
    <name evidence="2" type="ORF">SLS62_010106</name>
</gene>
<proteinExistence type="predicted"/>
<evidence type="ECO:0000313" key="2">
    <source>
        <dbReference type="EMBL" id="KAK7744687.1"/>
    </source>
</evidence>
<evidence type="ECO:0000256" key="1">
    <source>
        <dbReference type="SAM" id="SignalP"/>
    </source>
</evidence>
<feature type="chain" id="PRO_5043017083" evidence="1">
    <location>
        <begin position="16"/>
        <end position="118"/>
    </location>
</feature>
<accession>A0AAN9UDN4</accession>
<keyword evidence="3" id="KW-1185">Reference proteome</keyword>
<evidence type="ECO:0000313" key="3">
    <source>
        <dbReference type="Proteomes" id="UP001320420"/>
    </source>
</evidence>
<organism evidence="2 3">
    <name type="scientific">Diatrype stigma</name>
    <dbReference type="NCBI Taxonomy" id="117547"/>
    <lineage>
        <taxon>Eukaryota</taxon>
        <taxon>Fungi</taxon>
        <taxon>Dikarya</taxon>
        <taxon>Ascomycota</taxon>
        <taxon>Pezizomycotina</taxon>
        <taxon>Sordariomycetes</taxon>
        <taxon>Xylariomycetidae</taxon>
        <taxon>Xylariales</taxon>
        <taxon>Diatrypaceae</taxon>
        <taxon>Diatrype</taxon>
    </lineage>
</organism>
<reference evidence="2 3" key="1">
    <citation type="submission" date="2024-02" db="EMBL/GenBank/DDBJ databases">
        <title>De novo assembly and annotation of 12 fungi associated with fruit tree decline syndrome in Ontario, Canada.</title>
        <authorList>
            <person name="Sulman M."/>
            <person name="Ellouze W."/>
            <person name="Ilyukhin E."/>
        </authorList>
    </citation>
    <scope>NUCLEOTIDE SEQUENCE [LARGE SCALE GENOMIC DNA]</scope>
    <source>
        <strain evidence="2 3">M11/M66-122</strain>
    </source>
</reference>
<keyword evidence="1" id="KW-0732">Signal</keyword>